<dbReference type="EMBL" id="CP015029">
    <property type="protein sequence ID" value="QIM64404.1"/>
    <property type="molecule type" value="Genomic_DNA"/>
</dbReference>
<dbReference type="EMBL" id="RKQT01000004">
    <property type="protein sequence ID" value="RPE91980.1"/>
    <property type="molecule type" value="Genomic_DNA"/>
</dbReference>
<organism evidence="1 4">
    <name type="scientific">Frederiksenia canicola</name>
    <dbReference type="NCBI Taxonomy" id="123824"/>
    <lineage>
        <taxon>Bacteria</taxon>
        <taxon>Pseudomonadati</taxon>
        <taxon>Pseudomonadota</taxon>
        <taxon>Gammaproteobacteria</taxon>
        <taxon>Pasteurellales</taxon>
        <taxon>Pasteurellaceae</taxon>
        <taxon>Frederiksenia</taxon>
    </lineage>
</organism>
<evidence type="ECO:0000313" key="4">
    <source>
        <dbReference type="Proteomes" id="UP000502287"/>
    </source>
</evidence>
<evidence type="ECO:0000313" key="2">
    <source>
        <dbReference type="EMBL" id="RPE91980.1"/>
    </source>
</evidence>
<evidence type="ECO:0000313" key="3">
    <source>
        <dbReference type="Proteomes" id="UP000276901"/>
    </source>
</evidence>
<protein>
    <submittedName>
        <fullName evidence="1">Uncharacterized protein</fullName>
    </submittedName>
</protein>
<dbReference type="Proteomes" id="UP000502287">
    <property type="component" value="Chromosome"/>
</dbReference>
<reference evidence="1 4" key="1">
    <citation type="submission" date="2016-03" db="EMBL/GenBank/DDBJ databases">
        <authorList>
            <person name="Hansen M.J."/>
            <person name="Bojesen A.M."/>
            <person name="Planet P."/>
        </authorList>
    </citation>
    <scope>NUCLEOTIDE SEQUENCE [LARGE SCALE GENOMIC DNA]</scope>
    <source>
        <strain evidence="1 4">HPA 21</strain>
    </source>
</reference>
<dbReference type="Proteomes" id="UP000276901">
    <property type="component" value="Unassembled WGS sequence"/>
</dbReference>
<proteinExistence type="predicted"/>
<dbReference type="KEGG" id="fcl:A4G17_02555"/>
<dbReference type="RefSeq" id="WP_207948562.1">
    <property type="nucleotide sequence ID" value="NZ_CP015029.1"/>
</dbReference>
<dbReference type="AlphaFoldDB" id="A0AAE6X5S0"/>
<name>A0AAE6X5S0_9PAST</name>
<sequence>MRELAFKDANILNVDGSLTEEAIKNSRIISLGDGVIKNPKVVSVLTRDGSKIEDWDKMTTESIKMSNGQSMQIHFYRNNKTGKVDYETKDFKVKGEVKP</sequence>
<gene>
    <name evidence="1" type="ORF">A4G17_02555</name>
    <name evidence="2" type="ORF">EDC49_1778</name>
</gene>
<accession>A0AAE6X5S0</accession>
<reference evidence="2 3" key="2">
    <citation type="submission" date="2018-11" db="EMBL/GenBank/DDBJ databases">
        <title>Genomic Encyclopedia of Type Strains, Phase IV (KMG-IV): sequencing the most valuable type-strain genomes for metagenomic binning, comparative biology and taxonomic classification.</title>
        <authorList>
            <person name="Goeker M."/>
        </authorList>
    </citation>
    <scope>NUCLEOTIDE SEQUENCE [LARGE SCALE GENOMIC DNA]</scope>
    <source>
        <strain evidence="2 3">DSM 25797</strain>
    </source>
</reference>
<keyword evidence="3" id="KW-1185">Reference proteome</keyword>
<evidence type="ECO:0000313" key="1">
    <source>
        <dbReference type="EMBL" id="QIM64404.1"/>
    </source>
</evidence>